<dbReference type="GO" id="GO:0006352">
    <property type="term" value="P:DNA-templated transcription initiation"/>
    <property type="evidence" value="ECO:0007669"/>
    <property type="project" value="InterPro"/>
</dbReference>
<dbReference type="EMBL" id="UOGL01000286">
    <property type="protein sequence ID" value="VAX39037.1"/>
    <property type="molecule type" value="Genomic_DNA"/>
</dbReference>
<comment type="similarity">
    <text evidence="1">Belongs to the sigma-70 factor family. ECF subfamily.</text>
</comment>
<dbReference type="AlphaFoldDB" id="A0A3B1E6U3"/>
<dbReference type="InterPro" id="IPR013324">
    <property type="entry name" value="RNA_pol_sigma_r3/r4-like"/>
</dbReference>
<proteinExistence type="inferred from homology"/>
<dbReference type="GO" id="GO:0016987">
    <property type="term" value="F:sigma factor activity"/>
    <property type="evidence" value="ECO:0007669"/>
    <property type="project" value="UniProtKB-KW"/>
</dbReference>
<dbReference type="NCBIfam" id="TIGR02989">
    <property type="entry name" value="Sig-70_gvs1"/>
    <property type="match status" value="1"/>
</dbReference>
<dbReference type="Pfam" id="PF04542">
    <property type="entry name" value="Sigma70_r2"/>
    <property type="match status" value="1"/>
</dbReference>
<keyword evidence="2" id="KW-0805">Transcription regulation</keyword>
<sequence>MNEKQTKENLPQKEQGERFMRLYVTHERRLFGLVLSLLPVWSDADDVMQETAAVLWRRFDDFEEGTNFSAWAFKVARLQVLDFYKKQRRRQALLSDETFQKLSEQSIKRESHVDDRHLALEKCLGKLKERDQELIQRRYQPNVTTRDVAEEVERSVDAIYKALNRIHTQLLSCIQMQIKSQEIV</sequence>
<evidence type="ECO:0000256" key="2">
    <source>
        <dbReference type="ARBA" id="ARBA00023015"/>
    </source>
</evidence>
<keyword evidence="3" id="KW-0731">Sigma factor</keyword>
<dbReference type="InterPro" id="IPR014284">
    <property type="entry name" value="RNA_pol_sigma-70_dom"/>
</dbReference>
<dbReference type="InterPro" id="IPR013325">
    <property type="entry name" value="RNA_pol_sigma_r2"/>
</dbReference>
<dbReference type="PANTHER" id="PTHR43133:SF51">
    <property type="entry name" value="RNA POLYMERASE SIGMA FACTOR"/>
    <property type="match status" value="1"/>
</dbReference>
<dbReference type="InterPro" id="IPR007627">
    <property type="entry name" value="RNA_pol_sigma70_r2"/>
</dbReference>
<evidence type="ECO:0000256" key="4">
    <source>
        <dbReference type="ARBA" id="ARBA00023163"/>
    </source>
</evidence>
<dbReference type="SUPFAM" id="SSF88659">
    <property type="entry name" value="Sigma3 and sigma4 domains of RNA polymerase sigma factors"/>
    <property type="match status" value="1"/>
</dbReference>
<protein>
    <recommendedName>
        <fullName evidence="5">RNA polymerase sigma-70 region 2 domain-containing protein</fullName>
    </recommendedName>
</protein>
<dbReference type="Gene3D" id="1.10.10.10">
    <property type="entry name" value="Winged helix-like DNA-binding domain superfamily/Winged helix DNA-binding domain"/>
    <property type="match status" value="1"/>
</dbReference>
<gene>
    <name evidence="6" type="ORF">MNBD_PLANCTO02-3027</name>
</gene>
<accession>A0A3B1E6U3</accession>
<keyword evidence="4" id="KW-0804">Transcription</keyword>
<organism evidence="6">
    <name type="scientific">hydrothermal vent metagenome</name>
    <dbReference type="NCBI Taxonomy" id="652676"/>
    <lineage>
        <taxon>unclassified sequences</taxon>
        <taxon>metagenomes</taxon>
        <taxon>ecological metagenomes</taxon>
    </lineage>
</organism>
<dbReference type="InterPro" id="IPR014331">
    <property type="entry name" value="RNA_pol_sigma70_ECF_RHOBA"/>
</dbReference>
<dbReference type="PANTHER" id="PTHR43133">
    <property type="entry name" value="RNA POLYMERASE ECF-TYPE SIGMA FACTO"/>
    <property type="match status" value="1"/>
</dbReference>
<evidence type="ECO:0000313" key="6">
    <source>
        <dbReference type="EMBL" id="VAX39037.1"/>
    </source>
</evidence>
<dbReference type="NCBIfam" id="TIGR02937">
    <property type="entry name" value="sigma70-ECF"/>
    <property type="match status" value="1"/>
</dbReference>
<dbReference type="InterPro" id="IPR039425">
    <property type="entry name" value="RNA_pol_sigma-70-like"/>
</dbReference>
<name>A0A3B1E6U3_9ZZZZ</name>
<dbReference type="InterPro" id="IPR036388">
    <property type="entry name" value="WH-like_DNA-bd_sf"/>
</dbReference>
<feature type="domain" description="RNA polymerase sigma-70 region 2" evidence="5">
    <location>
        <begin position="22"/>
        <end position="90"/>
    </location>
</feature>
<evidence type="ECO:0000259" key="5">
    <source>
        <dbReference type="Pfam" id="PF04542"/>
    </source>
</evidence>
<dbReference type="Gene3D" id="1.10.1740.10">
    <property type="match status" value="1"/>
</dbReference>
<evidence type="ECO:0000256" key="1">
    <source>
        <dbReference type="ARBA" id="ARBA00010641"/>
    </source>
</evidence>
<reference evidence="6" key="1">
    <citation type="submission" date="2018-06" db="EMBL/GenBank/DDBJ databases">
        <authorList>
            <person name="Zhirakovskaya E."/>
        </authorList>
    </citation>
    <scope>NUCLEOTIDE SEQUENCE</scope>
</reference>
<evidence type="ECO:0000256" key="3">
    <source>
        <dbReference type="ARBA" id="ARBA00023082"/>
    </source>
</evidence>
<dbReference type="SUPFAM" id="SSF88946">
    <property type="entry name" value="Sigma2 domain of RNA polymerase sigma factors"/>
    <property type="match status" value="1"/>
</dbReference>